<comment type="similarity">
    <text evidence="1">Belongs to the sulfatase family.</text>
</comment>
<name>A0ABP9VIX4_9BACT</name>
<dbReference type="Gene3D" id="3.30.1120.10">
    <property type="match status" value="1"/>
</dbReference>
<evidence type="ECO:0000256" key="5">
    <source>
        <dbReference type="SAM" id="SignalP"/>
    </source>
</evidence>
<evidence type="ECO:0000256" key="4">
    <source>
        <dbReference type="ARBA" id="ARBA00022837"/>
    </source>
</evidence>
<keyword evidence="4" id="KW-0106">Calcium</keyword>
<dbReference type="SUPFAM" id="SSF53649">
    <property type="entry name" value="Alkaline phosphatase-like"/>
    <property type="match status" value="1"/>
</dbReference>
<accession>A0ABP9VIX4</accession>
<dbReference type="PANTHER" id="PTHR42693:SF53">
    <property type="entry name" value="ENDO-4-O-SULFATASE"/>
    <property type="match status" value="1"/>
</dbReference>
<feature type="domain" description="Sulfatase N-terminal" evidence="6">
    <location>
        <begin position="36"/>
        <end position="356"/>
    </location>
</feature>
<comment type="caution">
    <text evidence="7">The sequence shown here is derived from an EMBL/GenBank/DDBJ whole genome shotgun (WGS) entry which is preliminary data.</text>
</comment>
<dbReference type="InterPro" id="IPR000917">
    <property type="entry name" value="Sulfatase_N"/>
</dbReference>
<keyword evidence="5" id="KW-0732">Signal</keyword>
<evidence type="ECO:0000259" key="6">
    <source>
        <dbReference type="Pfam" id="PF00884"/>
    </source>
</evidence>
<dbReference type="Proteomes" id="UP001416858">
    <property type="component" value="Unassembled WGS sequence"/>
</dbReference>
<dbReference type="Pfam" id="PF00884">
    <property type="entry name" value="Sulfatase"/>
    <property type="match status" value="1"/>
</dbReference>
<feature type="chain" id="PRO_5045710708" evidence="5">
    <location>
        <begin position="30"/>
        <end position="476"/>
    </location>
</feature>
<dbReference type="PROSITE" id="PS00523">
    <property type="entry name" value="SULFATASE_1"/>
    <property type="match status" value="1"/>
</dbReference>
<dbReference type="RefSeq" id="WP_345682226.1">
    <property type="nucleotide sequence ID" value="NZ_BAABRO010000001.1"/>
</dbReference>
<evidence type="ECO:0000256" key="3">
    <source>
        <dbReference type="ARBA" id="ARBA00022801"/>
    </source>
</evidence>
<evidence type="ECO:0000256" key="1">
    <source>
        <dbReference type="ARBA" id="ARBA00008779"/>
    </source>
</evidence>
<dbReference type="Gene3D" id="3.40.720.10">
    <property type="entry name" value="Alkaline Phosphatase, subunit A"/>
    <property type="match status" value="1"/>
</dbReference>
<evidence type="ECO:0000313" key="7">
    <source>
        <dbReference type="EMBL" id="GAA5505149.1"/>
    </source>
</evidence>
<evidence type="ECO:0000313" key="8">
    <source>
        <dbReference type="Proteomes" id="UP001416858"/>
    </source>
</evidence>
<feature type="signal peptide" evidence="5">
    <location>
        <begin position="1"/>
        <end position="29"/>
    </location>
</feature>
<dbReference type="CDD" id="cd16145">
    <property type="entry name" value="ARS_like"/>
    <property type="match status" value="1"/>
</dbReference>
<keyword evidence="3" id="KW-0378">Hydrolase</keyword>
<dbReference type="InterPro" id="IPR017850">
    <property type="entry name" value="Alkaline_phosphatase_core_sf"/>
</dbReference>
<proteinExistence type="inferred from homology"/>
<dbReference type="PANTHER" id="PTHR42693">
    <property type="entry name" value="ARYLSULFATASE FAMILY MEMBER"/>
    <property type="match status" value="1"/>
</dbReference>
<gene>
    <name evidence="7" type="primary">atsA_2</name>
    <name evidence="7" type="ORF">Rcae01_00590</name>
</gene>
<dbReference type="EMBL" id="BAABRO010000001">
    <property type="protein sequence ID" value="GAA5505149.1"/>
    <property type="molecule type" value="Genomic_DNA"/>
</dbReference>
<keyword evidence="2" id="KW-0479">Metal-binding</keyword>
<dbReference type="InterPro" id="IPR050738">
    <property type="entry name" value="Sulfatase"/>
</dbReference>
<sequence>MTRQWLKKRFTLCLYSSLAAISFAGFASAAEEPVRPNIVFIMADDLGYGDLGCYGQQMIKTPNIDRLASEGMRFTQAYAGGPVCTPSRSVLMTGLHNGHTVARDNVPHYSTYLQDDDTTLAEVLSGVGYRCGGVGKWSLGDANSVGRATNQGFDTWFGYLNQDHAHYYYPEYLDDDDERYELSGNSKSHHTYSHTELTERALRFIDESSDGKSPFFLYAAYTLPHFSSPKEDEDGLTVPSTEPYSERNWEAKAKKYAAMIHLLDQDVGRITKQIDELGMGDQTLIIFTSDNGGHKNVAKQFNTNGPLRGYKRDLTEGGIRVPLIARWPGQIPANRTSDEVIAFQDMMPTFAELAGATPPNHLDGISIVSGLRGGKLASDREYLYWDFGHCRTRYHQAVRWNDWKGIRSEIRLGVAGPIELYDLRHDLGEAHDVAADHPEVVQRIEQIMNTAVTPSEKYPIGKVYKGHAIWQPETVK</sequence>
<organism evidence="7 8">
    <name type="scientific">Novipirellula caenicola</name>
    <dbReference type="NCBI Taxonomy" id="1536901"/>
    <lineage>
        <taxon>Bacteria</taxon>
        <taxon>Pseudomonadati</taxon>
        <taxon>Planctomycetota</taxon>
        <taxon>Planctomycetia</taxon>
        <taxon>Pirellulales</taxon>
        <taxon>Pirellulaceae</taxon>
        <taxon>Novipirellula</taxon>
    </lineage>
</organism>
<protein>
    <submittedName>
        <fullName evidence="7">Arylsulfatase</fullName>
    </submittedName>
</protein>
<evidence type="ECO:0000256" key="2">
    <source>
        <dbReference type="ARBA" id="ARBA00022723"/>
    </source>
</evidence>
<reference evidence="7 8" key="1">
    <citation type="submission" date="2024-02" db="EMBL/GenBank/DDBJ databases">
        <title>Rhodopirellula caenicola NBRC 110016.</title>
        <authorList>
            <person name="Ichikawa N."/>
            <person name="Katano-Makiyama Y."/>
            <person name="Hidaka K."/>
        </authorList>
    </citation>
    <scope>NUCLEOTIDE SEQUENCE [LARGE SCALE GENOMIC DNA]</scope>
    <source>
        <strain evidence="7 8">NBRC 110016</strain>
    </source>
</reference>
<keyword evidence="8" id="KW-1185">Reference proteome</keyword>
<dbReference type="InterPro" id="IPR024607">
    <property type="entry name" value="Sulfatase_CS"/>
</dbReference>